<dbReference type="Gene3D" id="6.10.340.10">
    <property type="match status" value="1"/>
</dbReference>
<dbReference type="FunFam" id="1.10.287.130:FF:000001">
    <property type="entry name" value="Two-component sensor histidine kinase"/>
    <property type="match status" value="1"/>
</dbReference>
<keyword evidence="10" id="KW-0472">Membrane</keyword>
<protein>
    <recommendedName>
        <fullName evidence="3">histidine kinase</fullName>
        <ecNumber evidence="3">2.7.13.3</ecNumber>
    </recommendedName>
</protein>
<evidence type="ECO:0000256" key="7">
    <source>
        <dbReference type="ARBA" id="ARBA00022777"/>
    </source>
</evidence>
<dbReference type="InterPro" id="IPR036097">
    <property type="entry name" value="HisK_dim/P_sf"/>
</dbReference>
<dbReference type="GO" id="GO:0016020">
    <property type="term" value="C:membrane"/>
    <property type="evidence" value="ECO:0007669"/>
    <property type="project" value="UniProtKB-SubCell"/>
</dbReference>
<dbReference type="Pfam" id="PF00512">
    <property type="entry name" value="HisKA"/>
    <property type="match status" value="1"/>
</dbReference>
<evidence type="ECO:0000256" key="8">
    <source>
        <dbReference type="ARBA" id="ARBA00022840"/>
    </source>
</evidence>
<dbReference type="InterPro" id="IPR050736">
    <property type="entry name" value="Sensor_HK_Regulatory"/>
</dbReference>
<keyword evidence="4" id="KW-0597">Phosphoprotein</keyword>
<evidence type="ECO:0000256" key="4">
    <source>
        <dbReference type="ARBA" id="ARBA00022553"/>
    </source>
</evidence>
<dbReference type="InterPro" id="IPR003661">
    <property type="entry name" value="HisK_dim/P_dom"/>
</dbReference>
<evidence type="ECO:0000259" key="11">
    <source>
        <dbReference type="PROSITE" id="PS50109"/>
    </source>
</evidence>
<dbReference type="Proteomes" id="UP000460549">
    <property type="component" value="Unassembled WGS sequence"/>
</dbReference>
<evidence type="ECO:0000313" key="14">
    <source>
        <dbReference type="Proteomes" id="UP000460549"/>
    </source>
</evidence>
<dbReference type="SUPFAM" id="SSF55874">
    <property type="entry name" value="ATPase domain of HSP90 chaperone/DNA topoisomerase II/histidine kinase"/>
    <property type="match status" value="1"/>
</dbReference>
<dbReference type="InterPro" id="IPR005467">
    <property type="entry name" value="His_kinase_dom"/>
</dbReference>
<organism evidence="13 14">
    <name type="scientific">Bullifex porci</name>
    <dbReference type="NCBI Taxonomy" id="2606638"/>
    <lineage>
        <taxon>Bacteria</taxon>
        <taxon>Pseudomonadati</taxon>
        <taxon>Spirochaetota</taxon>
        <taxon>Spirochaetia</taxon>
        <taxon>Spirochaetales</taxon>
        <taxon>Spirochaetaceae</taxon>
        <taxon>Bullifex</taxon>
    </lineage>
</organism>
<feature type="transmembrane region" description="Helical" evidence="10">
    <location>
        <begin position="50"/>
        <end position="70"/>
    </location>
</feature>
<dbReference type="CDD" id="cd06225">
    <property type="entry name" value="HAMP"/>
    <property type="match status" value="1"/>
</dbReference>
<proteinExistence type="predicted"/>
<comment type="subcellular location">
    <subcellularLocation>
        <location evidence="2">Membrane</location>
    </subcellularLocation>
</comment>
<dbReference type="InterPro" id="IPR003660">
    <property type="entry name" value="HAMP_dom"/>
</dbReference>
<dbReference type="SMART" id="SM00388">
    <property type="entry name" value="HisKA"/>
    <property type="match status" value="1"/>
</dbReference>
<name>A0A7X2PE88_9SPIO</name>
<evidence type="ECO:0000259" key="12">
    <source>
        <dbReference type="PROSITE" id="PS50885"/>
    </source>
</evidence>
<dbReference type="GO" id="GO:0000155">
    <property type="term" value="F:phosphorelay sensor kinase activity"/>
    <property type="evidence" value="ECO:0007669"/>
    <property type="project" value="InterPro"/>
</dbReference>
<dbReference type="Pfam" id="PF02518">
    <property type="entry name" value="HATPase_c"/>
    <property type="match status" value="1"/>
</dbReference>
<comment type="catalytic activity">
    <reaction evidence="1">
        <text>ATP + protein L-histidine = ADP + protein N-phospho-L-histidine.</text>
        <dbReference type="EC" id="2.7.13.3"/>
    </reaction>
</comment>
<keyword evidence="8" id="KW-0067">ATP-binding</keyword>
<evidence type="ECO:0000256" key="9">
    <source>
        <dbReference type="ARBA" id="ARBA00023012"/>
    </source>
</evidence>
<dbReference type="CDD" id="cd00075">
    <property type="entry name" value="HATPase"/>
    <property type="match status" value="1"/>
</dbReference>
<dbReference type="PROSITE" id="PS50885">
    <property type="entry name" value="HAMP"/>
    <property type="match status" value="1"/>
</dbReference>
<sequence length="354" mass="40446">MKKPYKEIINYIYFFLLVAFVTTCTIVLFMDILMKTLGYEFTQEEITKSAVSTFLLVLFISLSFATIDYIRRVITVIRPTKEIQKCLNELTHGDFSARVKPTVSESYFGDIANDINKLAKELSSVETLRSDFISNVSHEIKTPLAIIQNYGMLLSDSNLNDEKRIEYAKVITKSSRQLAELVTNILRLNKLENQEIFPSKESFNLSEELCSALLSFEDIWNERNIEIEVDIEEEIYTLGDAALLSLVWNNLLSNAFKFTPQGGRVRVYLKLYNDKAVVRVEDSGIGMSEDTTKHIFEKFYQGDTSHREKGNGLGLALAKRIVDIHNGEIDVLSEVKKGSSFIVTLPHSEKHYYN</sequence>
<dbReference type="PANTHER" id="PTHR43711:SF26">
    <property type="entry name" value="SENSOR HISTIDINE KINASE RCSC"/>
    <property type="match status" value="1"/>
</dbReference>
<dbReference type="PROSITE" id="PS50109">
    <property type="entry name" value="HIS_KIN"/>
    <property type="match status" value="1"/>
</dbReference>
<feature type="transmembrane region" description="Helical" evidence="10">
    <location>
        <begin position="12"/>
        <end position="30"/>
    </location>
</feature>
<comment type="caution">
    <text evidence="13">The sequence shown here is derived from an EMBL/GenBank/DDBJ whole genome shotgun (WGS) entry which is preliminary data.</text>
</comment>
<dbReference type="GO" id="GO:0005524">
    <property type="term" value="F:ATP binding"/>
    <property type="evidence" value="ECO:0007669"/>
    <property type="project" value="UniProtKB-KW"/>
</dbReference>
<evidence type="ECO:0000256" key="10">
    <source>
        <dbReference type="SAM" id="Phobius"/>
    </source>
</evidence>
<keyword evidence="10" id="KW-1133">Transmembrane helix</keyword>
<evidence type="ECO:0000313" key="13">
    <source>
        <dbReference type="EMBL" id="MSU07242.1"/>
    </source>
</evidence>
<reference evidence="13 14" key="1">
    <citation type="submission" date="2019-08" db="EMBL/GenBank/DDBJ databases">
        <title>In-depth cultivation of the pig gut microbiome towards novel bacterial diversity and tailored functional studies.</title>
        <authorList>
            <person name="Wylensek D."/>
            <person name="Hitch T.C.A."/>
            <person name="Clavel T."/>
        </authorList>
    </citation>
    <scope>NUCLEOTIDE SEQUENCE [LARGE SCALE GENOMIC DNA]</scope>
    <source>
        <strain evidence="13 14">NM-380-WT-3C1</strain>
    </source>
</reference>
<dbReference type="SUPFAM" id="SSF47384">
    <property type="entry name" value="Homodimeric domain of signal transducing histidine kinase"/>
    <property type="match status" value="1"/>
</dbReference>
<dbReference type="InterPro" id="IPR036890">
    <property type="entry name" value="HATPase_C_sf"/>
</dbReference>
<dbReference type="Gene3D" id="3.30.565.10">
    <property type="entry name" value="Histidine kinase-like ATPase, C-terminal domain"/>
    <property type="match status" value="1"/>
</dbReference>
<feature type="domain" description="Histidine kinase" evidence="11">
    <location>
        <begin position="135"/>
        <end position="349"/>
    </location>
</feature>
<accession>A0A7X2PE88</accession>
<keyword evidence="7 13" id="KW-0418">Kinase</keyword>
<dbReference type="InterPro" id="IPR004358">
    <property type="entry name" value="Sig_transdc_His_kin-like_C"/>
</dbReference>
<evidence type="ECO:0000256" key="5">
    <source>
        <dbReference type="ARBA" id="ARBA00022679"/>
    </source>
</evidence>
<evidence type="ECO:0000256" key="2">
    <source>
        <dbReference type="ARBA" id="ARBA00004370"/>
    </source>
</evidence>
<evidence type="ECO:0000256" key="3">
    <source>
        <dbReference type="ARBA" id="ARBA00012438"/>
    </source>
</evidence>
<dbReference type="PANTHER" id="PTHR43711">
    <property type="entry name" value="TWO-COMPONENT HISTIDINE KINASE"/>
    <property type="match status" value="1"/>
</dbReference>
<keyword evidence="10" id="KW-0812">Transmembrane</keyword>
<keyword evidence="5" id="KW-0808">Transferase</keyword>
<dbReference type="Gene3D" id="1.10.287.130">
    <property type="match status" value="1"/>
</dbReference>
<keyword evidence="9" id="KW-0902">Two-component regulatory system</keyword>
<dbReference type="CDD" id="cd00082">
    <property type="entry name" value="HisKA"/>
    <property type="match status" value="1"/>
</dbReference>
<feature type="domain" description="HAMP" evidence="12">
    <location>
        <begin position="74"/>
        <end position="127"/>
    </location>
</feature>
<dbReference type="InterPro" id="IPR003594">
    <property type="entry name" value="HATPase_dom"/>
</dbReference>
<dbReference type="EC" id="2.7.13.3" evidence="3"/>
<evidence type="ECO:0000256" key="1">
    <source>
        <dbReference type="ARBA" id="ARBA00000085"/>
    </source>
</evidence>
<dbReference type="PRINTS" id="PR00344">
    <property type="entry name" value="BCTRLSENSOR"/>
</dbReference>
<keyword evidence="14" id="KW-1185">Reference proteome</keyword>
<evidence type="ECO:0000256" key="6">
    <source>
        <dbReference type="ARBA" id="ARBA00022741"/>
    </source>
</evidence>
<keyword evidence="6" id="KW-0547">Nucleotide-binding</keyword>
<dbReference type="EMBL" id="VUNN01000032">
    <property type="protein sequence ID" value="MSU07242.1"/>
    <property type="molecule type" value="Genomic_DNA"/>
</dbReference>
<gene>
    <name evidence="13" type="ORF">FYJ80_10780</name>
</gene>
<dbReference type="FunFam" id="3.30.565.10:FF:000037">
    <property type="entry name" value="Hybrid sensor histidine kinase/response regulator"/>
    <property type="match status" value="1"/>
</dbReference>
<dbReference type="AlphaFoldDB" id="A0A7X2PE88"/>
<dbReference type="SMART" id="SM00387">
    <property type="entry name" value="HATPase_c"/>
    <property type="match status" value="1"/>
</dbReference>